<dbReference type="PANTHER" id="PTHR42693">
    <property type="entry name" value="ARYLSULFATASE FAMILY MEMBER"/>
    <property type="match status" value="1"/>
</dbReference>
<dbReference type="PANTHER" id="PTHR42693:SF42">
    <property type="entry name" value="ARYLSULFATASE G"/>
    <property type="match status" value="1"/>
</dbReference>
<evidence type="ECO:0000313" key="10">
    <source>
        <dbReference type="Proteomes" id="UP001062165"/>
    </source>
</evidence>
<sequence length="486" mass="54936">MSINNIVLKGAVACSLFFSACATKQAEEGKADHPNIVFIYADDLGWADLGCYGNTYHETPNIDRLAQQGMKFTDAYAPAPVCSPARAGVFSGQYPARVGLTDWIPGHWRPYESKLAVINRTQYLPLEIETMGESLQKAGYHTGYFGKWHLGYDDQYAVENQGFDEVVRFTKGGTYYNLDKRLTPPQPQLADSAYLTDVLTDFAIDFIDKNKDSTFMLVVSHFAVHLPLDVPDSLLTPFLTKEKTEEVNNPWYAAMMKSLDNNVGRLMDKLDALGLNDNTMIVFYSDNGGLYTPYRPEYLKYTRNQPVTSNAPLRGEKGNLYEGGIRVPLIVKWPGHVADSSENHALVNGIDFYPTFLELANYDSDDLTLDGKSIVPIFDNPALFDDRTEYWHYPVYHHDRPASAVRCGDYKLIKRYNDEITYELYHLKNDLAERNDLSETEKGITNKLIGLLDDHLTSIGADMPQDNPNFDEERRAEWGDHPDAGR</sequence>
<dbReference type="SUPFAM" id="SSF53649">
    <property type="entry name" value="Alkaline phosphatase-like"/>
    <property type="match status" value="1"/>
</dbReference>
<dbReference type="CDD" id="cd16144">
    <property type="entry name" value="ARS_like"/>
    <property type="match status" value="1"/>
</dbReference>
<feature type="compositionally biased region" description="Basic and acidic residues" evidence="7">
    <location>
        <begin position="471"/>
        <end position="486"/>
    </location>
</feature>
<dbReference type="EMBL" id="CP106735">
    <property type="protein sequence ID" value="UXX80997.1"/>
    <property type="molecule type" value="Genomic_DNA"/>
</dbReference>
<evidence type="ECO:0000256" key="1">
    <source>
        <dbReference type="ARBA" id="ARBA00001913"/>
    </source>
</evidence>
<dbReference type="InterPro" id="IPR000917">
    <property type="entry name" value="Sulfatase_N"/>
</dbReference>
<proteinExistence type="inferred from homology"/>
<feature type="region of interest" description="Disordered" evidence="7">
    <location>
        <begin position="460"/>
        <end position="486"/>
    </location>
</feature>
<keyword evidence="5" id="KW-0378">Hydrolase</keyword>
<comment type="cofactor">
    <cofactor evidence="1">
        <name>Ca(2+)</name>
        <dbReference type="ChEBI" id="CHEBI:29108"/>
    </cofactor>
</comment>
<organism evidence="9 10">
    <name type="scientific">Reichenbachiella carrageenanivorans</name>
    <dbReference type="NCBI Taxonomy" id="2979869"/>
    <lineage>
        <taxon>Bacteria</taxon>
        <taxon>Pseudomonadati</taxon>
        <taxon>Bacteroidota</taxon>
        <taxon>Cytophagia</taxon>
        <taxon>Cytophagales</taxon>
        <taxon>Reichenbachiellaceae</taxon>
        <taxon>Reichenbachiella</taxon>
    </lineage>
</organism>
<evidence type="ECO:0000256" key="7">
    <source>
        <dbReference type="SAM" id="MobiDB-lite"/>
    </source>
</evidence>
<dbReference type="InterPro" id="IPR017850">
    <property type="entry name" value="Alkaline_phosphatase_core_sf"/>
</dbReference>
<reference evidence="9" key="1">
    <citation type="submission" date="2022-10" db="EMBL/GenBank/DDBJ databases">
        <title>Comparative genomics and taxonomic characterization of three novel marine species of genus Reichenbachiella exhibiting antioxidant and polysaccharide degradation activities.</title>
        <authorList>
            <person name="Muhammad N."/>
            <person name="Lee Y.-J."/>
            <person name="Ko J."/>
            <person name="Kim S.-G."/>
        </authorList>
    </citation>
    <scope>NUCLEOTIDE SEQUENCE</scope>
    <source>
        <strain evidence="9">Wsw4-B4</strain>
    </source>
</reference>
<evidence type="ECO:0000256" key="3">
    <source>
        <dbReference type="ARBA" id="ARBA00022723"/>
    </source>
</evidence>
<evidence type="ECO:0000256" key="5">
    <source>
        <dbReference type="ARBA" id="ARBA00022801"/>
    </source>
</evidence>
<evidence type="ECO:0000256" key="2">
    <source>
        <dbReference type="ARBA" id="ARBA00008779"/>
    </source>
</evidence>
<evidence type="ECO:0000313" key="9">
    <source>
        <dbReference type="EMBL" id="UXX80997.1"/>
    </source>
</evidence>
<dbReference type="Gene3D" id="3.30.1120.10">
    <property type="match status" value="1"/>
</dbReference>
<dbReference type="Pfam" id="PF00884">
    <property type="entry name" value="Sulfatase"/>
    <property type="match status" value="1"/>
</dbReference>
<dbReference type="Proteomes" id="UP001062165">
    <property type="component" value="Chromosome"/>
</dbReference>
<keyword evidence="4" id="KW-0732">Signal</keyword>
<accession>A0ABY6D4B3</accession>
<keyword evidence="10" id="KW-1185">Reference proteome</keyword>
<comment type="similarity">
    <text evidence="2">Belongs to the sulfatase family.</text>
</comment>
<evidence type="ECO:0000259" key="8">
    <source>
        <dbReference type="Pfam" id="PF00884"/>
    </source>
</evidence>
<evidence type="ECO:0000256" key="6">
    <source>
        <dbReference type="ARBA" id="ARBA00022837"/>
    </source>
</evidence>
<evidence type="ECO:0000256" key="4">
    <source>
        <dbReference type="ARBA" id="ARBA00022729"/>
    </source>
</evidence>
<dbReference type="Gene3D" id="3.40.720.10">
    <property type="entry name" value="Alkaline Phosphatase, subunit A"/>
    <property type="match status" value="1"/>
</dbReference>
<feature type="domain" description="Sulfatase N-terminal" evidence="8">
    <location>
        <begin position="34"/>
        <end position="362"/>
    </location>
</feature>
<protein>
    <submittedName>
        <fullName evidence="9">Sulfatase</fullName>
    </submittedName>
</protein>
<keyword evidence="6" id="KW-0106">Calcium</keyword>
<gene>
    <name evidence="9" type="ORF">N7E81_07780</name>
</gene>
<name>A0ABY6D4B3_9BACT</name>
<dbReference type="RefSeq" id="WP_263052726.1">
    <property type="nucleotide sequence ID" value="NZ_CP106735.1"/>
</dbReference>
<dbReference type="InterPro" id="IPR050738">
    <property type="entry name" value="Sulfatase"/>
</dbReference>
<keyword evidence="3" id="KW-0479">Metal-binding</keyword>